<gene>
    <name evidence="1" type="ORF">METZ01_LOCUS143705</name>
</gene>
<organism evidence="1">
    <name type="scientific">marine metagenome</name>
    <dbReference type="NCBI Taxonomy" id="408172"/>
    <lineage>
        <taxon>unclassified sequences</taxon>
        <taxon>metagenomes</taxon>
        <taxon>ecological metagenomes</taxon>
    </lineage>
</organism>
<name>A0A381ZPF6_9ZZZZ</name>
<sequence length="31" mass="3690">MLRETGLPLSIYYMESETEVVKVEKVKIFKE</sequence>
<accession>A0A381ZPF6</accession>
<dbReference type="AlphaFoldDB" id="A0A381ZPF6"/>
<evidence type="ECO:0000313" key="1">
    <source>
        <dbReference type="EMBL" id="SVA90851.1"/>
    </source>
</evidence>
<proteinExistence type="predicted"/>
<reference evidence="1" key="1">
    <citation type="submission" date="2018-05" db="EMBL/GenBank/DDBJ databases">
        <authorList>
            <person name="Lanie J.A."/>
            <person name="Ng W.-L."/>
            <person name="Kazmierczak K.M."/>
            <person name="Andrzejewski T.M."/>
            <person name="Davidsen T.M."/>
            <person name="Wayne K.J."/>
            <person name="Tettelin H."/>
            <person name="Glass J.I."/>
            <person name="Rusch D."/>
            <person name="Podicherti R."/>
            <person name="Tsui H.-C.T."/>
            <person name="Winkler M.E."/>
        </authorList>
    </citation>
    <scope>NUCLEOTIDE SEQUENCE</scope>
</reference>
<dbReference type="EMBL" id="UINC01022040">
    <property type="protein sequence ID" value="SVA90851.1"/>
    <property type="molecule type" value="Genomic_DNA"/>
</dbReference>
<protein>
    <submittedName>
        <fullName evidence="1">Uncharacterized protein</fullName>
    </submittedName>
</protein>